<name>A0A0S4JFX5_BODSA</name>
<gene>
    <name evidence="1" type="ORF">BSAL_19715</name>
</gene>
<sequence length="958" mass="105730">MERRRQYSTEHALVVAIAAPHDIGQLPEGTTSMKTLSVVDPNCGAWGEQEEHIKPPPLKFHMYSIVDGLDEDAKERVASFILHAVKRHQDQNEMTHLFTHDLIQSPHFREEYRLTVHTAAADEQAEKRTIYVASSERDWGELAERFVDVSATTKVPRRLCDATVLLDCGLPIPHTVDSKAVILIGGESGSGKTWAMITGRSELCDLVVYVRLFSVVMTSMGREFQNITKFSDSKSFASVAAQAVEVAVNNVCSPLLERLRSANGHRALNVRVCFDEMGRDPNFARACYSMGPTMLHEALGFGTAVKLQIFAAGAGVGTMSNADYSSGNAFFKLAILGSRGHQQQRGDRCLYYWAVRKTINWGLEYEPLTVAIHNLAHNWDNLGKRAALLRARDDALREVTSAANISADAKLFYIKEQLLSAVESDAACAAALSNPRVAALILARCTTLARQMADEEVSVRTNGSSDIRRQVLQPVAAWFKKQNIIEGFPVEDPCQLLVECLRHVIFDNYHSFGCFHVTKLVVSRGVLVDNVVFEKVVPTGFTPLLDHYKSPIMIHRRAEEQNTTSSVGGSGDSASSSSYAKARGSVRVAHTACFPENVGRYSISPAMVVMLSNFTSSAFEKNVADISKTFERAVGTFLYLAVQVFRGRPVCELLDFIIGPLAIVGEEAQKTLSSNKVVAYDSLELRVSGPSEASHVISALTKERHREALSPCESKAFEHASKLWTVKTTDGKRHAWIEHCPKDFPCADVVLHIPDVITLPIRCKDSDKNYTANDIREALKPMIIMEPWKSTMCHPDTFFVAKLHALGSPVVPMLLLSRAATLSASTVSWEKCEAVDARCIVAEGFAEPALPEQMKLDSEVSDNEVAARCSITANDQRLHQIRRSMMVLSTKRDKFDDVVCVVTAPPAVMPHRNGAKYISGSRVKFTEGVTDAPERESNVATHEGTVRLLSENDNIPNR</sequence>
<dbReference type="AlphaFoldDB" id="A0A0S4JFX5"/>
<dbReference type="EMBL" id="CYKH01001711">
    <property type="protein sequence ID" value="CUG89178.1"/>
    <property type="molecule type" value="Genomic_DNA"/>
</dbReference>
<evidence type="ECO:0000313" key="2">
    <source>
        <dbReference type="Proteomes" id="UP000051952"/>
    </source>
</evidence>
<evidence type="ECO:0000313" key="1">
    <source>
        <dbReference type="EMBL" id="CUG89178.1"/>
    </source>
</evidence>
<reference evidence="2" key="1">
    <citation type="submission" date="2015-09" db="EMBL/GenBank/DDBJ databases">
        <authorList>
            <consortium name="Pathogen Informatics"/>
        </authorList>
    </citation>
    <scope>NUCLEOTIDE SEQUENCE [LARGE SCALE GENOMIC DNA]</scope>
    <source>
        <strain evidence="2">Lake Konstanz</strain>
    </source>
</reference>
<keyword evidence="2" id="KW-1185">Reference proteome</keyword>
<protein>
    <submittedName>
        <fullName evidence="1">Uncharacterized protein</fullName>
    </submittedName>
</protein>
<organism evidence="1 2">
    <name type="scientific">Bodo saltans</name>
    <name type="common">Flagellated protozoan</name>
    <dbReference type="NCBI Taxonomy" id="75058"/>
    <lineage>
        <taxon>Eukaryota</taxon>
        <taxon>Discoba</taxon>
        <taxon>Euglenozoa</taxon>
        <taxon>Kinetoplastea</taxon>
        <taxon>Metakinetoplastina</taxon>
        <taxon>Eubodonida</taxon>
        <taxon>Bodonidae</taxon>
        <taxon>Bodo</taxon>
    </lineage>
</organism>
<dbReference type="VEuPathDB" id="TriTrypDB:BSAL_19715"/>
<accession>A0A0S4JFX5</accession>
<proteinExistence type="predicted"/>
<dbReference type="Proteomes" id="UP000051952">
    <property type="component" value="Unassembled WGS sequence"/>
</dbReference>